<dbReference type="Proteomes" id="UP000015100">
    <property type="component" value="Unassembled WGS sequence"/>
</dbReference>
<dbReference type="SUPFAM" id="SSF81383">
    <property type="entry name" value="F-box domain"/>
    <property type="match status" value="1"/>
</dbReference>
<dbReference type="SUPFAM" id="SSF52047">
    <property type="entry name" value="RNI-like"/>
    <property type="match status" value="1"/>
</dbReference>
<accession>S8BSP7</accession>
<comment type="caution">
    <text evidence="2">The sequence shown here is derived from an EMBL/GenBank/DDBJ whole genome shotgun (WGS) entry which is preliminary data.</text>
</comment>
<dbReference type="Gene3D" id="3.80.10.10">
    <property type="entry name" value="Ribonuclease Inhibitor"/>
    <property type="match status" value="1"/>
</dbReference>
<dbReference type="HOGENOM" id="CLU_557804_0_0_1"/>
<dbReference type="InterPro" id="IPR001810">
    <property type="entry name" value="F-box_dom"/>
</dbReference>
<dbReference type="OrthoDB" id="2522477at2759"/>
<dbReference type="OMA" id="CNSHARI"/>
<dbReference type="eggNOG" id="ENOG502SPK2">
    <property type="taxonomic scope" value="Eukaryota"/>
</dbReference>
<organism evidence="2 3">
    <name type="scientific">Dactylellina haptotyla (strain CBS 200.50)</name>
    <name type="common">Nematode-trapping fungus</name>
    <name type="synonym">Monacrosporium haptotylum</name>
    <dbReference type="NCBI Taxonomy" id="1284197"/>
    <lineage>
        <taxon>Eukaryota</taxon>
        <taxon>Fungi</taxon>
        <taxon>Dikarya</taxon>
        <taxon>Ascomycota</taxon>
        <taxon>Pezizomycotina</taxon>
        <taxon>Orbiliomycetes</taxon>
        <taxon>Orbiliales</taxon>
        <taxon>Orbiliaceae</taxon>
        <taxon>Dactylellina</taxon>
    </lineage>
</organism>
<dbReference type="EMBL" id="AQGS01000111">
    <property type="protein sequence ID" value="EPS42498.1"/>
    <property type="molecule type" value="Genomic_DNA"/>
</dbReference>
<dbReference type="AlphaFoldDB" id="S8BSP7"/>
<evidence type="ECO:0000313" key="3">
    <source>
        <dbReference type="Proteomes" id="UP000015100"/>
    </source>
</evidence>
<proteinExistence type="predicted"/>
<dbReference type="PROSITE" id="PS50181">
    <property type="entry name" value="FBOX"/>
    <property type="match status" value="1"/>
</dbReference>
<dbReference type="Pfam" id="PF12937">
    <property type="entry name" value="F-box-like"/>
    <property type="match status" value="1"/>
</dbReference>
<dbReference type="InterPro" id="IPR036047">
    <property type="entry name" value="F-box-like_dom_sf"/>
</dbReference>
<dbReference type="CDD" id="cd09917">
    <property type="entry name" value="F-box_SF"/>
    <property type="match status" value="1"/>
</dbReference>
<reference evidence="3" key="2">
    <citation type="submission" date="2013-04" db="EMBL/GenBank/DDBJ databases">
        <title>Genomic mechanisms accounting for the adaptation to parasitism in nematode-trapping fungi.</title>
        <authorList>
            <person name="Ahren D.G."/>
        </authorList>
    </citation>
    <scope>NUCLEOTIDE SEQUENCE [LARGE SCALE GENOMIC DNA]</scope>
    <source>
        <strain evidence="3">CBS 200.50</strain>
    </source>
</reference>
<gene>
    <name evidence="2" type="ORF">H072_3519</name>
</gene>
<dbReference type="InterPro" id="IPR032675">
    <property type="entry name" value="LRR_dom_sf"/>
</dbReference>
<protein>
    <recommendedName>
        <fullName evidence="1">F-box domain-containing protein</fullName>
    </recommendedName>
</protein>
<evidence type="ECO:0000313" key="2">
    <source>
        <dbReference type="EMBL" id="EPS42498.1"/>
    </source>
</evidence>
<feature type="domain" description="F-box" evidence="1">
    <location>
        <begin position="1"/>
        <end position="49"/>
    </location>
</feature>
<evidence type="ECO:0000259" key="1">
    <source>
        <dbReference type="PROSITE" id="PS50181"/>
    </source>
</evidence>
<dbReference type="STRING" id="1284197.S8BSP7"/>
<keyword evidence="3" id="KW-1185">Reference proteome</keyword>
<sequence>MPLFSLPTELILQVLSYIQDRKSLVSLACSCRVFQRMAEAYLYSSFVFLQRDEIKLLHDSTMKDPRRLRYIQALEQRFSFHLHTDGEAQLIDICTLPNLRNFVSESPLGQYYASKKHLEQWKVDKSGYLETFKRASLLTEGPRPLGNLRSLILHWTGAGDNSRERFWQDTDICPIFLMPALEALEISCGLIVRQRDKPAGLIEGFKNSTNLKSLTLTECLIDHGALINILSYPKALEQLTILEPMCDWIDAPQPEEGLPLVFIHTDSVNRAIAQQAGTLRYLQLSRRRQGISKFSRMVLNLGGLRKLSTLKIEPVQTIELGQDSHWELADLVPPALDTLHLYEVRLHWLNTIGGEKIMARFRVDELIANAATRGAQFTLDVSAMRYSSQDLVDWKAPVREKIMHLENAFYKGELPDVSKMTEVKSDGGVPRSELRRRFPRLRVMTSKYLGCLPPFLYGERVPPNAVRYDSWYSDRFLASPYMVENGMPEAEDEEAMDPAMLEAFAS</sequence>
<reference evidence="2 3" key="1">
    <citation type="journal article" date="2013" name="PLoS Genet.">
        <title>Genomic mechanisms accounting for the adaptation to parasitism in nematode-trapping fungi.</title>
        <authorList>
            <person name="Meerupati T."/>
            <person name="Andersson K.M."/>
            <person name="Friman E."/>
            <person name="Kumar D."/>
            <person name="Tunlid A."/>
            <person name="Ahren D."/>
        </authorList>
    </citation>
    <scope>NUCLEOTIDE SEQUENCE [LARGE SCALE GENOMIC DNA]</scope>
    <source>
        <strain evidence="2 3">CBS 200.50</strain>
    </source>
</reference>
<name>S8BSP7_DACHA</name>